<organism evidence="3">
    <name type="scientific">Rodentolepis nana</name>
    <name type="common">Dwarf tapeworm</name>
    <name type="synonym">Hymenolepis nana</name>
    <dbReference type="NCBI Taxonomy" id="102285"/>
    <lineage>
        <taxon>Eukaryota</taxon>
        <taxon>Metazoa</taxon>
        <taxon>Spiralia</taxon>
        <taxon>Lophotrochozoa</taxon>
        <taxon>Platyhelminthes</taxon>
        <taxon>Cestoda</taxon>
        <taxon>Eucestoda</taxon>
        <taxon>Cyclophyllidea</taxon>
        <taxon>Hymenolepididae</taxon>
        <taxon>Rodentolepis</taxon>
    </lineage>
</organism>
<dbReference type="InterPro" id="IPR004843">
    <property type="entry name" value="Calcineurin-like_PHP"/>
</dbReference>
<evidence type="ECO:0000259" key="2">
    <source>
        <dbReference type="Pfam" id="PF02582"/>
    </source>
</evidence>
<name>A0A0R3TR85_RODNA</name>
<evidence type="ECO:0000259" key="1">
    <source>
        <dbReference type="Pfam" id="PF00149"/>
    </source>
</evidence>
<sequence length="749" mass="85576">LENVKEFQVKFFYLNFNGITVILSFPSKGNHFRRLQGRVLIGSLSSSFFSHVILHPSLLKMDSPIVYVKDRRYTKHLDAQCEDFTFVILADPQLALIERYGEKRDPPYKWDRELALVNRAITAINNLSRKPKFVIVCGDLVDAEPGRPERGEQIADLKSAFVEIVPDIPIFTLPGNHDVGSSPCSADIEDYKSHWGDDYYSFWCGKVKIIVINSQLYFNSENCKTGSEAQDTWLNAELCSQENQNAEKIIVFQHIPLFRMSSDEDDDYFVIPKGTREDLMNRYYKAGIRHVFSGHVHYNVMGSWRPEGSNSTSLENITTSAVCFQLGDDKPGLRVVHVTPTNLTHKYFSFDELETNPHIADSGFYWRKGILRLTSLRHRVGSARCLSHESQFSKVSRLPSLRSKLESVREFDIPLTTGKSMKPKSARFLPSPSTEKSIPDSNTFRVSAYGIGQSINLDQLRLAMDYQALGYRCLRLSPEVANEILFFTTPSDVHDPVSHRDILVFKTGVVVFWNVSDSESEEIINKLRSECNRPLALELMEFEELVYSFTSGPTVLDIEDIRFRAVPAKSDSKELKEDYEKEVQRLVLEKIAFSDALAASVKLSLLESSFDAVAVQMQPWIDKMQTGLGVFFPMSAVFRKTGELFTLRHLLNISTTISETPDFYWDRPEVEKLFQNLKTALSVQSRTNILNSKLNTCCELTEILTNHLEARHSSRLEWMIILLILIEVIFEISRWNMGSDEHQEKSTSK</sequence>
<dbReference type="InterPro" id="IPR051918">
    <property type="entry name" value="STPP_CPPED1"/>
</dbReference>
<dbReference type="InterPro" id="IPR003734">
    <property type="entry name" value="DUF155"/>
</dbReference>
<dbReference type="PANTHER" id="PTHR43143">
    <property type="entry name" value="METALLOPHOSPHOESTERASE, CALCINEURIN SUPERFAMILY"/>
    <property type="match status" value="1"/>
</dbReference>
<dbReference type="WBParaSite" id="HNAJ_0001008401-mRNA-1">
    <property type="protein sequence ID" value="HNAJ_0001008401-mRNA-1"/>
    <property type="gene ID" value="HNAJ_0001008401"/>
</dbReference>
<dbReference type="STRING" id="102285.A0A0R3TR85"/>
<dbReference type="GO" id="GO:0016787">
    <property type="term" value="F:hydrolase activity"/>
    <property type="evidence" value="ECO:0007669"/>
    <property type="project" value="InterPro"/>
</dbReference>
<dbReference type="SUPFAM" id="SSF56300">
    <property type="entry name" value="Metallo-dependent phosphatases"/>
    <property type="match status" value="1"/>
</dbReference>
<dbReference type="Pfam" id="PF02582">
    <property type="entry name" value="DUF155"/>
    <property type="match status" value="1"/>
</dbReference>
<dbReference type="Pfam" id="PF00149">
    <property type="entry name" value="Metallophos"/>
    <property type="match status" value="1"/>
</dbReference>
<dbReference type="PANTHER" id="PTHR43143:SF1">
    <property type="entry name" value="SERINE_THREONINE-PROTEIN PHOSPHATASE CPPED1"/>
    <property type="match status" value="1"/>
</dbReference>
<dbReference type="Gene3D" id="3.60.21.10">
    <property type="match status" value="1"/>
</dbReference>
<protein>
    <submittedName>
        <fullName evidence="3">Metallophos domain-containing protein</fullName>
    </submittedName>
</protein>
<dbReference type="InterPro" id="IPR029052">
    <property type="entry name" value="Metallo-depent_PP-like"/>
</dbReference>
<accession>A0A0R3TR85</accession>
<dbReference type="AlphaFoldDB" id="A0A0R3TR85"/>
<proteinExistence type="predicted"/>
<evidence type="ECO:0000313" key="3">
    <source>
        <dbReference type="WBParaSite" id="HNAJ_0001008401-mRNA-1"/>
    </source>
</evidence>
<reference evidence="3" key="1">
    <citation type="submission" date="2017-02" db="UniProtKB">
        <authorList>
            <consortium name="WormBaseParasite"/>
        </authorList>
    </citation>
    <scope>IDENTIFICATION</scope>
</reference>
<feature type="domain" description="Calcineurin-like phosphoesterase" evidence="1">
    <location>
        <begin position="85"/>
        <end position="298"/>
    </location>
</feature>
<feature type="domain" description="DUF155" evidence="2">
    <location>
        <begin position="502"/>
        <end position="691"/>
    </location>
</feature>